<feature type="transmembrane region" description="Helical" evidence="7">
    <location>
        <begin position="303"/>
        <end position="323"/>
    </location>
</feature>
<comment type="subcellular location">
    <subcellularLocation>
        <location evidence="1">Cell membrane</location>
        <topology evidence="1">Multi-pass membrane protein</topology>
    </subcellularLocation>
</comment>
<feature type="transmembrane region" description="Helical" evidence="7">
    <location>
        <begin position="355"/>
        <end position="378"/>
    </location>
</feature>
<feature type="transmembrane region" description="Helical" evidence="7">
    <location>
        <begin position="855"/>
        <end position="876"/>
    </location>
</feature>
<evidence type="ECO:0000256" key="1">
    <source>
        <dbReference type="ARBA" id="ARBA00004651"/>
    </source>
</evidence>
<feature type="transmembrane region" description="Helical" evidence="7">
    <location>
        <begin position="812"/>
        <end position="843"/>
    </location>
</feature>
<gene>
    <name evidence="9" type="ORF">H3N35_14530</name>
</gene>
<dbReference type="InterPro" id="IPR038766">
    <property type="entry name" value="Membrane_comp_ABC_pdt"/>
</dbReference>
<name>A0ABY7V7B9_9GAMM</name>
<proteinExistence type="predicted"/>
<protein>
    <submittedName>
        <fullName evidence="9">Permease</fullName>
    </submittedName>
</protein>
<keyword evidence="5 7" id="KW-0472">Membrane</keyword>
<evidence type="ECO:0000313" key="9">
    <source>
        <dbReference type="EMBL" id="WDE09553.1"/>
    </source>
</evidence>
<keyword evidence="10" id="KW-1185">Reference proteome</keyword>
<evidence type="ECO:0000256" key="5">
    <source>
        <dbReference type="ARBA" id="ARBA00023136"/>
    </source>
</evidence>
<dbReference type="EMBL" id="CP059693">
    <property type="protein sequence ID" value="WDE09553.1"/>
    <property type="molecule type" value="Genomic_DNA"/>
</dbReference>
<accession>A0ABY7V7B9</accession>
<feature type="transmembrane region" description="Helical" evidence="7">
    <location>
        <begin position="461"/>
        <end position="484"/>
    </location>
</feature>
<feature type="transmembrane region" description="Helical" evidence="7">
    <location>
        <begin position="438"/>
        <end position="455"/>
    </location>
</feature>
<sequence>MLEHHVNNPANEPEVNFFVRNVKLAWHFFKQEYQHTHQRLLRWTQAVLLLFIVTLSQSSESIQGYLNNNLQGLLGADAVISQRQALTTKQQSDVAELTDKVVVTQQVQTTLTHKGLWQQAKLKAVDDHYPLQGELLTSPSLFEKTAPEDEKQGFLGQSKKGQSKKGQSKRGQSQQSKAQQTFSGPKPGEIWPDARLFASLSLNIGDFIQVGEQHFLVSRVLHHEPDRLMEGHSVDMRAMINAVDMSRLQFPADLIHYRYLIAANTGQINKLLQWQQQHLPAAQLHHKQGAHPLALFWQRTENFIGLASIILFFMAAIAIDQLAQVHMKKDQYFSAICMSLGVTKSTGIQVSIFKWFMGLLCLLPVVLLLSTAFHWLIIHYLSETFIDLRWQWYFWPTLKSISFVVAVFAVFHAPVWFSLYSSTVARLFNGNSKGASHWLGKICSLLVLLVVAITYSDNGLLTLMMVTAIAITIALMIFMSWGVLTLGEKWTKHISGLVPFTLYMMKQRLVSKSTQIMGVGLCAFLLLFTLMLLKDLGVTMTAYQRQHDGNVMVSQASQGQIEYINQWAEEQGVNIRQAKPYMYAKLIEINGRSLAEFSQKPSDSLATFNKPIRLHWNETLPENNEVDQGQYWNVKGQQTGNEQGKKNQQDNSQDWQQVSVEQEVMTDLGLALGDQLTFYIGQQSVTFNISASHVFKPGAGSITFWVQMPDTAVAHIQASHYFMASLELESQQWSLLPDLWQKFPTLRMVSLKEMTERFDSILAMITKVISGFSLMIVLLATVVILASISALEGKEKKKNSIIMSFGFSKTTCLQLNVIEWLVTALITAAGAIAGTYIAGLLIYQSQFSLPYQPDFIWLLAALSAILLLVAALGVYASRRNLQSSVRQLMAEG</sequence>
<dbReference type="Proteomes" id="UP001215231">
    <property type="component" value="Chromosome"/>
</dbReference>
<feature type="region of interest" description="Disordered" evidence="6">
    <location>
        <begin position="636"/>
        <end position="655"/>
    </location>
</feature>
<feature type="transmembrane region" description="Helical" evidence="7">
    <location>
        <begin position="514"/>
        <end position="533"/>
    </location>
</feature>
<feature type="transmembrane region" description="Helical" evidence="7">
    <location>
        <begin position="398"/>
        <end position="417"/>
    </location>
</feature>
<keyword evidence="2" id="KW-1003">Cell membrane</keyword>
<feature type="region of interest" description="Disordered" evidence="6">
    <location>
        <begin position="149"/>
        <end position="188"/>
    </location>
</feature>
<evidence type="ECO:0000259" key="8">
    <source>
        <dbReference type="Pfam" id="PF02687"/>
    </source>
</evidence>
<feature type="compositionally biased region" description="Low complexity" evidence="6">
    <location>
        <begin position="169"/>
        <end position="180"/>
    </location>
</feature>
<evidence type="ECO:0000256" key="6">
    <source>
        <dbReference type="SAM" id="MobiDB-lite"/>
    </source>
</evidence>
<dbReference type="PANTHER" id="PTHR30287">
    <property type="entry name" value="MEMBRANE COMPONENT OF PREDICTED ABC SUPERFAMILY METABOLITE UPTAKE TRANSPORTER"/>
    <property type="match status" value="1"/>
</dbReference>
<keyword evidence="4 7" id="KW-1133">Transmembrane helix</keyword>
<evidence type="ECO:0000313" key="10">
    <source>
        <dbReference type="Proteomes" id="UP001215231"/>
    </source>
</evidence>
<evidence type="ECO:0000256" key="2">
    <source>
        <dbReference type="ARBA" id="ARBA00022475"/>
    </source>
</evidence>
<dbReference type="InterPro" id="IPR003838">
    <property type="entry name" value="ABC3_permease_C"/>
</dbReference>
<evidence type="ECO:0000256" key="7">
    <source>
        <dbReference type="SAM" id="Phobius"/>
    </source>
</evidence>
<keyword evidence="3 7" id="KW-0812">Transmembrane</keyword>
<dbReference type="RefSeq" id="WP_274049506.1">
    <property type="nucleotide sequence ID" value="NZ_CP059693.1"/>
</dbReference>
<feature type="domain" description="ABC3 transporter permease C-terminal" evidence="8">
    <location>
        <begin position="772"/>
        <end position="879"/>
    </location>
</feature>
<reference evidence="9 10" key="1">
    <citation type="journal article" date="2022" name="Mar. Drugs">
        <title>Bioassay-Guided Fractionation Leads to the Detection of Cholic Acid Generated by the Rare Thalassomonas sp.</title>
        <authorList>
            <person name="Pheiffer F."/>
            <person name="Schneider Y.K."/>
            <person name="Hansen E.H."/>
            <person name="Andersen J.H."/>
            <person name="Isaksson J."/>
            <person name="Busche T."/>
            <person name="R C."/>
            <person name="Kalinowski J."/>
            <person name="Zyl L.V."/>
            <person name="Trindade M."/>
        </authorList>
    </citation>
    <scope>NUCLEOTIDE SEQUENCE [LARGE SCALE GENOMIC DNA]</scope>
    <source>
        <strain evidence="9 10">A5K-61T</strain>
    </source>
</reference>
<organism evidence="9 10">
    <name type="scientific">Thalassomonas haliotis</name>
    <dbReference type="NCBI Taxonomy" id="485448"/>
    <lineage>
        <taxon>Bacteria</taxon>
        <taxon>Pseudomonadati</taxon>
        <taxon>Pseudomonadota</taxon>
        <taxon>Gammaproteobacteria</taxon>
        <taxon>Alteromonadales</taxon>
        <taxon>Colwelliaceae</taxon>
        <taxon>Thalassomonas</taxon>
    </lineage>
</organism>
<evidence type="ECO:0000256" key="4">
    <source>
        <dbReference type="ARBA" id="ARBA00022989"/>
    </source>
</evidence>
<feature type="transmembrane region" description="Helical" evidence="7">
    <location>
        <begin position="768"/>
        <end position="791"/>
    </location>
</feature>
<dbReference type="PANTHER" id="PTHR30287:SF1">
    <property type="entry name" value="INNER MEMBRANE PROTEIN"/>
    <property type="match status" value="1"/>
</dbReference>
<dbReference type="Pfam" id="PF02687">
    <property type="entry name" value="FtsX"/>
    <property type="match status" value="1"/>
</dbReference>
<evidence type="ECO:0000256" key="3">
    <source>
        <dbReference type="ARBA" id="ARBA00022692"/>
    </source>
</evidence>